<feature type="region of interest" description="Disordered" evidence="3">
    <location>
        <begin position="1"/>
        <end position="32"/>
    </location>
</feature>
<dbReference type="OrthoDB" id="24745at2759"/>
<dbReference type="AlphaFoldDB" id="A0A811QMY1"/>
<evidence type="ECO:0000313" key="5">
    <source>
        <dbReference type="Proteomes" id="UP000604825"/>
    </source>
</evidence>
<keyword evidence="2" id="KW-0819">tRNA processing</keyword>
<dbReference type="EMBL" id="CAJGYO010000010">
    <property type="protein sequence ID" value="CAD6257349.1"/>
    <property type="molecule type" value="Genomic_DNA"/>
</dbReference>
<organism evidence="4 5">
    <name type="scientific">Miscanthus lutarioriparius</name>
    <dbReference type="NCBI Taxonomy" id="422564"/>
    <lineage>
        <taxon>Eukaryota</taxon>
        <taxon>Viridiplantae</taxon>
        <taxon>Streptophyta</taxon>
        <taxon>Embryophyta</taxon>
        <taxon>Tracheophyta</taxon>
        <taxon>Spermatophyta</taxon>
        <taxon>Magnoliopsida</taxon>
        <taxon>Liliopsida</taxon>
        <taxon>Poales</taxon>
        <taxon>Poaceae</taxon>
        <taxon>PACMAD clade</taxon>
        <taxon>Panicoideae</taxon>
        <taxon>Andropogonodae</taxon>
        <taxon>Andropogoneae</taxon>
        <taxon>Saccharinae</taxon>
        <taxon>Miscanthus</taxon>
    </lineage>
</organism>
<accession>A0A811QMY1</accession>
<dbReference type="GO" id="GO:0000172">
    <property type="term" value="C:ribonuclease MRP complex"/>
    <property type="evidence" value="ECO:0007669"/>
    <property type="project" value="TreeGrafter"/>
</dbReference>
<sequence>MASPSLASPRRLGDLGGTPPDPARPPPTKLLRIGSRDATPHLLFDNHRCRWRLARYPRLRPKSNCLRCLLPQPIPLRRRELLGEDAAPPHLTAVHHSYRIHQLRSRRDGFIGSYVVMKSKPVSPPTGALQLRKCIVTMVHFKNRYMVVEVFIDAARGEQDPVILTQFNITQVIRDSIQLNFGECGLAGSLGSLQVKYVNPVTKLCIVRVSREDHQKVWPAMTMVRCIGKIPVSFNLLDMSGSIRACKKAAMECDEAKFEQYKVAAGDRITAEIIQFVESCFEKIRGLES</sequence>
<dbReference type="FunFam" id="3.30.70.3250:FF:000003">
    <property type="entry name" value="Ribonuclease P/MRP protein subunit POP5"/>
    <property type="match status" value="1"/>
</dbReference>
<evidence type="ECO:0000256" key="1">
    <source>
        <dbReference type="ARBA" id="ARBA00010800"/>
    </source>
</evidence>
<evidence type="ECO:0000256" key="3">
    <source>
        <dbReference type="SAM" id="MobiDB-lite"/>
    </source>
</evidence>
<comment type="similarity">
    <text evidence="1">Belongs to the eukaryotic/archaeal RNase P protein component 2 family.</text>
</comment>
<reference evidence="4" key="1">
    <citation type="submission" date="2020-10" db="EMBL/GenBank/DDBJ databases">
        <authorList>
            <person name="Han B."/>
            <person name="Lu T."/>
            <person name="Zhao Q."/>
            <person name="Huang X."/>
            <person name="Zhao Y."/>
        </authorList>
    </citation>
    <scope>NUCLEOTIDE SEQUENCE</scope>
</reference>
<dbReference type="GO" id="GO:0033204">
    <property type="term" value="F:ribonuclease P RNA binding"/>
    <property type="evidence" value="ECO:0007669"/>
    <property type="project" value="TreeGrafter"/>
</dbReference>
<dbReference type="Gene3D" id="3.30.70.3250">
    <property type="entry name" value="Ribonuclease P, Pop5 subunit"/>
    <property type="match status" value="1"/>
</dbReference>
<keyword evidence="5" id="KW-1185">Reference proteome</keyword>
<dbReference type="GO" id="GO:0005730">
    <property type="term" value="C:nucleolus"/>
    <property type="evidence" value="ECO:0007669"/>
    <property type="project" value="TreeGrafter"/>
</dbReference>
<dbReference type="PANTHER" id="PTHR15441:SF2">
    <property type="entry name" value="RIBONUCLEASE P_MRP PROTEIN SUBUNIT POP5"/>
    <property type="match status" value="1"/>
</dbReference>
<dbReference type="SUPFAM" id="SSF160350">
    <property type="entry name" value="Rnp2-like"/>
    <property type="match status" value="1"/>
</dbReference>
<dbReference type="Pfam" id="PF01900">
    <property type="entry name" value="RNase_P_Rpp14"/>
    <property type="match status" value="1"/>
</dbReference>
<dbReference type="PANTHER" id="PTHR15441">
    <property type="entry name" value="RIBONUCLEASE P PROTEIN SUBUNIT P14"/>
    <property type="match status" value="1"/>
</dbReference>
<comment type="caution">
    <text evidence="4">The sequence shown here is derived from an EMBL/GenBank/DDBJ whole genome shotgun (WGS) entry which is preliminary data.</text>
</comment>
<dbReference type="InterPro" id="IPR038085">
    <property type="entry name" value="Rnp2-like_sf"/>
</dbReference>
<dbReference type="Proteomes" id="UP000604825">
    <property type="component" value="Unassembled WGS sequence"/>
</dbReference>
<proteinExistence type="inferred from homology"/>
<evidence type="ECO:0000313" key="4">
    <source>
        <dbReference type="EMBL" id="CAD6257349.1"/>
    </source>
</evidence>
<protein>
    <submittedName>
        <fullName evidence="4">Uncharacterized protein</fullName>
    </submittedName>
</protein>
<gene>
    <name evidence="4" type="ORF">NCGR_LOCUS40834</name>
</gene>
<evidence type="ECO:0000256" key="2">
    <source>
        <dbReference type="ARBA" id="ARBA00022694"/>
    </source>
</evidence>
<dbReference type="GO" id="GO:0030681">
    <property type="term" value="C:multimeric ribonuclease P complex"/>
    <property type="evidence" value="ECO:0007669"/>
    <property type="project" value="TreeGrafter"/>
</dbReference>
<name>A0A811QMY1_9POAL</name>
<dbReference type="InterPro" id="IPR002759">
    <property type="entry name" value="Pop5/Rpp14/Rnp2-like"/>
</dbReference>
<feature type="compositionally biased region" description="Pro residues" evidence="3">
    <location>
        <begin position="19"/>
        <end position="28"/>
    </location>
</feature>
<dbReference type="GO" id="GO:0001682">
    <property type="term" value="P:tRNA 5'-leader removal"/>
    <property type="evidence" value="ECO:0007669"/>
    <property type="project" value="InterPro"/>
</dbReference>